<comment type="caution">
    <text evidence="2">The sequence shown here is derived from an EMBL/GenBank/DDBJ whole genome shotgun (WGS) entry which is preliminary data.</text>
</comment>
<sequence length="72" mass="7428">MLVGTVALDGPMTVVVAWGGSLLVLIGTNLIRNRSAFHNGWKEGGEHRSFSMLILVGVTLAVLGAAGLVLLG</sequence>
<proteinExistence type="predicted"/>
<reference evidence="2 3" key="1">
    <citation type="submission" date="2019-02" db="EMBL/GenBank/DDBJ databases">
        <title>Haloarcula mannanilyticum sp. nov., a mannan degrading haloarchaeon isolated from commercial salt.</title>
        <authorList>
            <person name="Enomoto S."/>
            <person name="Shimane Y."/>
            <person name="Kamekura M."/>
            <person name="Ito T."/>
            <person name="Moriya O."/>
            <person name="Ihara K."/>
            <person name="Takahashi-Ando N."/>
            <person name="Fukushima Y."/>
            <person name="Yoshida Y."/>
            <person name="Usama R."/>
            <person name="Takai K."/>
            <person name="Minegishi H."/>
        </authorList>
    </citation>
    <scope>NUCLEOTIDE SEQUENCE [LARGE SCALE GENOMIC DNA]</scope>
    <source>
        <strain evidence="2 3">MD130-1</strain>
    </source>
</reference>
<keyword evidence="1" id="KW-0472">Membrane</keyword>
<evidence type="ECO:0000256" key="1">
    <source>
        <dbReference type="SAM" id="Phobius"/>
    </source>
</evidence>
<dbReference type="AlphaFoldDB" id="A0A4C2EIY8"/>
<dbReference type="Proteomes" id="UP000304382">
    <property type="component" value="Unassembled WGS sequence"/>
</dbReference>
<protein>
    <submittedName>
        <fullName evidence="2">Uncharacterized protein</fullName>
    </submittedName>
</protein>
<organism evidence="2 3">
    <name type="scientific">Haloarcula mannanilytica</name>
    <dbReference type="NCBI Taxonomy" id="2509225"/>
    <lineage>
        <taxon>Archaea</taxon>
        <taxon>Methanobacteriati</taxon>
        <taxon>Methanobacteriota</taxon>
        <taxon>Stenosarchaea group</taxon>
        <taxon>Halobacteria</taxon>
        <taxon>Halobacteriales</taxon>
        <taxon>Haloarculaceae</taxon>
        <taxon>Haloarcula</taxon>
    </lineage>
</organism>
<gene>
    <name evidence="2" type="ORF">Harman_23930</name>
</gene>
<name>A0A4C2EIY8_9EURY</name>
<evidence type="ECO:0000313" key="2">
    <source>
        <dbReference type="EMBL" id="GCF14458.1"/>
    </source>
</evidence>
<keyword evidence="1" id="KW-1133">Transmembrane helix</keyword>
<accession>A0A4C2EIY8</accession>
<evidence type="ECO:0000313" key="3">
    <source>
        <dbReference type="Proteomes" id="UP000304382"/>
    </source>
</evidence>
<dbReference type="EMBL" id="BIXZ01000003">
    <property type="protein sequence ID" value="GCF14458.1"/>
    <property type="molecule type" value="Genomic_DNA"/>
</dbReference>
<feature type="transmembrane region" description="Helical" evidence="1">
    <location>
        <begin position="52"/>
        <end position="71"/>
    </location>
</feature>
<keyword evidence="1" id="KW-0812">Transmembrane</keyword>
<keyword evidence="3" id="KW-1185">Reference proteome</keyword>
<feature type="transmembrane region" description="Helical" evidence="1">
    <location>
        <begin position="12"/>
        <end position="31"/>
    </location>
</feature>